<gene>
    <name evidence="1" type="ORF">LCGC14_1156390</name>
</gene>
<organism evidence="1">
    <name type="scientific">marine sediment metagenome</name>
    <dbReference type="NCBI Taxonomy" id="412755"/>
    <lineage>
        <taxon>unclassified sequences</taxon>
        <taxon>metagenomes</taxon>
        <taxon>ecological metagenomes</taxon>
    </lineage>
</organism>
<accession>A0A0F9MH02</accession>
<comment type="caution">
    <text evidence="1">The sequence shown here is derived from an EMBL/GenBank/DDBJ whole genome shotgun (WGS) entry which is preliminary data.</text>
</comment>
<reference evidence="1" key="1">
    <citation type="journal article" date="2015" name="Nature">
        <title>Complex archaea that bridge the gap between prokaryotes and eukaryotes.</title>
        <authorList>
            <person name="Spang A."/>
            <person name="Saw J.H."/>
            <person name="Jorgensen S.L."/>
            <person name="Zaremba-Niedzwiedzka K."/>
            <person name="Martijn J."/>
            <person name="Lind A.E."/>
            <person name="van Eijk R."/>
            <person name="Schleper C."/>
            <person name="Guy L."/>
            <person name="Ettema T.J."/>
        </authorList>
    </citation>
    <scope>NUCLEOTIDE SEQUENCE</scope>
</reference>
<sequence>MNLLDRFFNRSPAVGTLTDVRAAIRQALRESRDLSYIEKGDSRAAIDEIARVTSPLQSQADYVAFGRALLEPGETFTNGRHDALVRHRELGLRPRKGDYCGMMLRAVLVGRLWPRIRDDLLKKASAAAAAVSGDEECVHVDPERGILPKNDNAAANGSLADVLLAAAKSSGTANGLAKLIEKNVDSPRTCGYYVPTRVALNLIHRARQAEKDLRRYAKG</sequence>
<evidence type="ECO:0000313" key="1">
    <source>
        <dbReference type="EMBL" id="KKM98576.1"/>
    </source>
</evidence>
<name>A0A0F9MH02_9ZZZZ</name>
<protein>
    <submittedName>
        <fullName evidence="1">Uncharacterized protein</fullName>
    </submittedName>
</protein>
<dbReference type="AlphaFoldDB" id="A0A0F9MH02"/>
<dbReference type="EMBL" id="LAZR01005601">
    <property type="protein sequence ID" value="KKM98576.1"/>
    <property type="molecule type" value="Genomic_DNA"/>
</dbReference>
<proteinExistence type="predicted"/>